<feature type="domain" description="HTH tetR-type" evidence="5">
    <location>
        <begin position="9"/>
        <end position="69"/>
    </location>
</feature>
<evidence type="ECO:0000256" key="1">
    <source>
        <dbReference type="ARBA" id="ARBA00023015"/>
    </source>
</evidence>
<dbReference type="Pfam" id="PF00440">
    <property type="entry name" value="TetR_N"/>
    <property type="match status" value="1"/>
</dbReference>
<name>A0ABM7UTX7_9LEPT</name>
<dbReference type="RefSeq" id="WP_109022509.1">
    <property type="nucleotide sequence ID" value="NZ_AP025030.1"/>
</dbReference>
<evidence type="ECO:0000259" key="5">
    <source>
        <dbReference type="PROSITE" id="PS50977"/>
    </source>
</evidence>
<dbReference type="EMBL" id="AP025030">
    <property type="protein sequence ID" value="BDA80956.1"/>
    <property type="molecule type" value="Genomic_DNA"/>
</dbReference>
<dbReference type="Gene3D" id="1.10.357.10">
    <property type="entry name" value="Tetracycline Repressor, domain 2"/>
    <property type="match status" value="1"/>
</dbReference>
<dbReference type="InterPro" id="IPR050624">
    <property type="entry name" value="HTH-type_Tx_Regulator"/>
</dbReference>
<protein>
    <submittedName>
        <fullName evidence="6">TetR family transcriptional regulator</fullName>
    </submittedName>
</protein>
<keyword evidence="2 4" id="KW-0238">DNA-binding</keyword>
<dbReference type="PANTHER" id="PTHR43479">
    <property type="entry name" value="ACREF/ENVCD OPERON REPRESSOR-RELATED"/>
    <property type="match status" value="1"/>
</dbReference>
<proteinExistence type="predicted"/>
<dbReference type="InterPro" id="IPR001647">
    <property type="entry name" value="HTH_TetR"/>
</dbReference>
<evidence type="ECO:0000313" key="6">
    <source>
        <dbReference type="EMBL" id="BDA80956.1"/>
    </source>
</evidence>
<keyword evidence="6" id="KW-0614">Plasmid</keyword>
<keyword evidence="7" id="KW-1185">Reference proteome</keyword>
<dbReference type="Pfam" id="PF13305">
    <property type="entry name" value="TetR_C_33"/>
    <property type="match status" value="1"/>
</dbReference>
<keyword evidence="1" id="KW-0805">Transcription regulation</keyword>
<dbReference type="PANTHER" id="PTHR43479:SF20">
    <property type="entry name" value="HTH TETR-TYPE DOMAIN-CONTAINING PROTEIN"/>
    <property type="match status" value="1"/>
</dbReference>
<geneLocation type="plasmid" evidence="6 7">
    <name>pE30-1</name>
</geneLocation>
<dbReference type="SUPFAM" id="SSF46689">
    <property type="entry name" value="Homeodomain-like"/>
    <property type="match status" value="1"/>
</dbReference>
<reference evidence="6 7" key="1">
    <citation type="submission" date="2021-08" db="EMBL/GenBank/DDBJ databases">
        <title>Complete genome sequence of Leptospira kobayashii strain E30.</title>
        <authorList>
            <person name="Nakao R."/>
            <person name="Nakamura S."/>
            <person name="Masuzawa T."/>
            <person name="Koizumi N."/>
        </authorList>
    </citation>
    <scope>NUCLEOTIDE SEQUENCE [LARGE SCALE GENOMIC DNA]</scope>
    <source>
        <strain evidence="6 7">E30</strain>
        <plasmid evidence="6 7">pE30-1</plasmid>
    </source>
</reference>
<dbReference type="InterPro" id="IPR009057">
    <property type="entry name" value="Homeodomain-like_sf"/>
</dbReference>
<organism evidence="6 7">
    <name type="scientific">Leptospira kobayashii</name>
    <dbReference type="NCBI Taxonomy" id="1917830"/>
    <lineage>
        <taxon>Bacteria</taxon>
        <taxon>Pseudomonadati</taxon>
        <taxon>Spirochaetota</taxon>
        <taxon>Spirochaetia</taxon>
        <taxon>Leptospirales</taxon>
        <taxon>Leptospiraceae</taxon>
        <taxon>Leptospira</taxon>
    </lineage>
</organism>
<sequence>MKKANYHHGDLKNSIFKSCHKLLQKNKPQEISLRTVADMAGVSHTAIYRHFKDKEELLEVMASYGFERLARSQKKAFDHASNPKKGFVSLGLAYIKFALTNPNYYRLMFQTKTANPSQELRRSQIRSYSVLVSSCKNYLEYKNKKTNHREYAVMAWSLVHGYSNLLIETDFPKSEANSLKKNVLGLAEDILNQAIDSSL</sequence>
<gene>
    <name evidence="6" type="ORF">LPTSP3_g38860</name>
</gene>
<keyword evidence="3" id="KW-0804">Transcription</keyword>
<evidence type="ECO:0000313" key="7">
    <source>
        <dbReference type="Proteomes" id="UP000245263"/>
    </source>
</evidence>
<dbReference type="Proteomes" id="UP000245263">
    <property type="component" value="Plasmid pE30-1"/>
</dbReference>
<evidence type="ECO:0000256" key="3">
    <source>
        <dbReference type="ARBA" id="ARBA00023163"/>
    </source>
</evidence>
<accession>A0ABM7UTX7</accession>
<feature type="DNA-binding region" description="H-T-H motif" evidence="4">
    <location>
        <begin position="32"/>
        <end position="51"/>
    </location>
</feature>
<evidence type="ECO:0000256" key="4">
    <source>
        <dbReference type="PROSITE-ProRule" id="PRU00335"/>
    </source>
</evidence>
<dbReference type="InterPro" id="IPR025996">
    <property type="entry name" value="MT1864/Rv1816-like_C"/>
</dbReference>
<dbReference type="PROSITE" id="PS50977">
    <property type="entry name" value="HTH_TETR_2"/>
    <property type="match status" value="1"/>
</dbReference>
<evidence type="ECO:0000256" key="2">
    <source>
        <dbReference type="ARBA" id="ARBA00023125"/>
    </source>
</evidence>
<dbReference type="SUPFAM" id="SSF48498">
    <property type="entry name" value="Tetracyclin repressor-like, C-terminal domain"/>
    <property type="match status" value="1"/>
</dbReference>
<dbReference type="InterPro" id="IPR036271">
    <property type="entry name" value="Tet_transcr_reg_TetR-rel_C_sf"/>
</dbReference>